<proteinExistence type="predicted"/>
<reference evidence="1" key="1">
    <citation type="submission" date="2021-05" db="EMBL/GenBank/DDBJ databases">
        <authorList>
            <person name="Pietrasiak N."/>
            <person name="Ward R."/>
            <person name="Stajich J.E."/>
            <person name="Kurbessoian T."/>
        </authorList>
    </citation>
    <scope>NUCLEOTIDE SEQUENCE</scope>
    <source>
        <strain evidence="1">JT2-VF2</strain>
    </source>
</reference>
<evidence type="ECO:0000313" key="1">
    <source>
        <dbReference type="EMBL" id="MBW4566255.1"/>
    </source>
</evidence>
<name>A0A951ULG8_9NOST</name>
<dbReference type="Proteomes" id="UP000715781">
    <property type="component" value="Unassembled WGS sequence"/>
</dbReference>
<accession>A0A951ULG8</accession>
<comment type="caution">
    <text evidence="1">The sequence shown here is derived from an EMBL/GenBank/DDBJ whole genome shotgun (WGS) entry which is preliminary data.</text>
</comment>
<reference evidence="1" key="2">
    <citation type="journal article" date="2022" name="Microbiol. Resour. Announc.">
        <title>Metagenome Sequencing to Explore Phylogenomics of Terrestrial Cyanobacteria.</title>
        <authorList>
            <person name="Ward R.D."/>
            <person name="Stajich J.E."/>
            <person name="Johansen J.R."/>
            <person name="Huntemann M."/>
            <person name="Clum A."/>
            <person name="Foster B."/>
            <person name="Foster B."/>
            <person name="Roux S."/>
            <person name="Palaniappan K."/>
            <person name="Varghese N."/>
            <person name="Mukherjee S."/>
            <person name="Reddy T.B.K."/>
            <person name="Daum C."/>
            <person name="Copeland A."/>
            <person name="Chen I.A."/>
            <person name="Ivanova N.N."/>
            <person name="Kyrpides N.C."/>
            <person name="Shapiro N."/>
            <person name="Eloe-Fadrosh E.A."/>
            <person name="Pietrasiak N."/>
        </authorList>
    </citation>
    <scope>NUCLEOTIDE SEQUENCE</scope>
    <source>
        <strain evidence="1">JT2-VF2</strain>
    </source>
</reference>
<dbReference type="AlphaFoldDB" id="A0A951ULG8"/>
<protein>
    <submittedName>
        <fullName evidence="1">Type II toxin-antitoxin system VapB family antitoxin</fullName>
    </submittedName>
</protein>
<dbReference type="EMBL" id="JAHHHN010000069">
    <property type="protein sequence ID" value="MBW4566255.1"/>
    <property type="molecule type" value="Genomic_DNA"/>
</dbReference>
<organism evidence="1 2">
    <name type="scientific">Mojavia pulchra JT2-VF2</name>
    <dbReference type="NCBI Taxonomy" id="287848"/>
    <lineage>
        <taxon>Bacteria</taxon>
        <taxon>Bacillati</taxon>
        <taxon>Cyanobacteriota</taxon>
        <taxon>Cyanophyceae</taxon>
        <taxon>Nostocales</taxon>
        <taxon>Nostocaceae</taxon>
    </lineage>
</organism>
<sequence length="66" mass="7991">MTVNLQIDEALIQEALALSNQRNERDVVEQALREYVQRRQQMKILDLFGTIDYDDDYNYKQQRQKQ</sequence>
<dbReference type="Pfam" id="PF09957">
    <property type="entry name" value="VapB_antitoxin"/>
    <property type="match status" value="1"/>
</dbReference>
<dbReference type="InterPro" id="IPR019239">
    <property type="entry name" value="VapB_antitoxin"/>
</dbReference>
<gene>
    <name evidence="1" type="ORF">KME32_35350</name>
</gene>
<evidence type="ECO:0000313" key="2">
    <source>
        <dbReference type="Proteomes" id="UP000715781"/>
    </source>
</evidence>